<dbReference type="Gene3D" id="3.40.50.1820">
    <property type="entry name" value="alpha/beta hydrolase"/>
    <property type="match status" value="1"/>
</dbReference>
<dbReference type="Pfam" id="PF01674">
    <property type="entry name" value="Lipase_2"/>
    <property type="match status" value="1"/>
</dbReference>
<dbReference type="EMBL" id="VUJV01000009">
    <property type="protein sequence ID" value="KAA1415448.1"/>
    <property type="molecule type" value="Genomic_DNA"/>
</dbReference>
<keyword evidence="3" id="KW-1185">Reference proteome</keyword>
<dbReference type="InterPro" id="IPR029058">
    <property type="entry name" value="AB_hydrolase_fold"/>
</dbReference>
<reference evidence="2 3" key="2">
    <citation type="submission" date="2019-09" db="EMBL/GenBank/DDBJ databases">
        <authorList>
            <person name="Jin C."/>
        </authorList>
    </citation>
    <scope>NUCLEOTIDE SEQUENCE [LARGE SCALE GENOMIC DNA]</scope>
    <source>
        <strain evidence="2 3">BN130099</strain>
    </source>
</reference>
<gene>
    <name evidence="2" type="ORF">F0U44_20895</name>
</gene>
<comment type="caution">
    <text evidence="2">The sequence shown here is derived from an EMBL/GenBank/DDBJ whole genome shotgun (WGS) entry which is preliminary data.</text>
</comment>
<sequence length="319" mass="33781">MRRSHAVRSLIAAGAALVGLTATLGAAPAGHAEDGAGDLPVNYNFLLGAIAAGAKLDADPPGGNDWTCRPTAAHPRPVVLVHGTLGNKNTNWQAYSPLLKNNGYCVYSLNYGVIAGTPPPINQFGGLGNIKDSAQELKVFVDQVLAATGARKVDIIGHSQGTFMPEYYAKFLGGASKIKKYISLAPLWHGTKGTMPLSMIAKGFGIAEDDFPVCAACVQMGNESQFLARLREGGLLVGNIEYTNIMTKYDELVRPYTSGSEPGMRNLVVQDYCKTDFSEHFEIASDPVGAQLVLNTLDPAHPQPVPCMVVLPFIGPLGG</sequence>
<dbReference type="InterPro" id="IPR002918">
    <property type="entry name" value="Lipase_EstA/Esterase_EstB"/>
</dbReference>
<keyword evidence="2" id="KW-0378">Hydrolase</keyword>
<evidence type="ECO:0000256" key="1">
    <source>
        <dbReference type="SAM" id="SignalP"/>
    </source>
</evidence>
<evidence type="ECO:0000313" key="3">
    <source>
        <dbReference type="Proteomes" id="UP000325003"/>
    </source>
</evidence>
<name>A0A5B1L5K7_9ACTN</name>
<dbReference type="RefSeq" id="WP_149730322.1">
    <property type="nucleotide sequence ID" value="NZ_VUJV01000009.1"/>
</dbReference>
<dbReference type="AlphaFoldDB" id="A0A5B1L5K7"/>
<dbReference type="PANTHER" id="PTHR32015:SF1">
    <property type="entry name" value="LIPASE"/>
    <property type="match status" value="1"/>
</dbReference>
<dbReference type="PANTHER" id="PTHR32015">
    <property type="entry name" value="FASTING INDUCED LIPASE"/>
    <property type="match status" value="1"/>
</dbReference>
<accession>A0A5B1L5K7</accession>
<dbReference type="GO" id="GO:0016042">
    <property type="term" value="P:lipid catabolic process"/>
    <property type="evidence" value="ECO:0007669"/>
    <property type="project" value="InterPro"/>
</dbReference>
<feature type="chain" id="PRO_5039476312" evidence="1">
    <location>
        <begin position="33"/>
        <end position="319"/>
    </location>
</feature>
<dbReference type="GO" id="GO:0016298">
    <property type="term" value="F:lipase activity"/>
    <property type="evidence" value="ECO:0007669"/>
    <property type="project" value="TreeGrafter"/>
</dbReference>
<reference evidence="2 3" key="1">
    <citation type="submission" date="2019-09" db="EMBL/GenBank/DDBJ databases">
        <title>Nocardioides panacisoli sp. nov., isolated from the soil of a ginseng field.</title>
        <authorList>
            <person name="Cho C."/>
        </authorList>
    </citation>
    <scope>NUCLEOTIDE SEQUENCE [LARGE SCALE GENOMIC DNA]</scope>
    <source>
        <strain evidence="2 3">BN130099</strain>
    </source>
</reference>
<keyword evidence="1" id="KW-0732">Signal</keyword>
<evidence type="ECO:0000313" key="2">
    <source>
        <dbReference type="EMBL" id="KAA1415448.1"/>
    </source>
</evidence>
<dbReference type="Proteomes" id="UP000325003">
    <property type="component" value="Unassembled WGS sequence"/>
</dbReference>
<organism evidence="2 3">
    <name type="scientific">Nocardioides humilatus</name>
    <dbReference type="NCBI Taxonomy" id="2607660"/>
    <lineage>
        <taxon>Bacteria</taxon>
        <taxon>Bacillati</taxon>
        <taxon>Actinomycetota</taxon>
        <taxon>Actinomycetes</taxon>
        <taxon>Propionibacteriales</taxon>
        <taxon>Nocardioidaceae</taxon>
        <taxon>Nocardioides</taxon>
    </lineage>
</organism>
<dbReference type="SUPFAM" id="SSF53474">
    <property type="entry name" value="alpha/beta-Hydrolases"/>
    <property type="match status" value="1"/>
</dbReference>
<feature type="signal peptide" evidence="1">
    <location>
        <begin position="1"/>
        <end position="32"/>
    </location>
</feature>
<proteinExistence type="predicted"/>
<protein>
    <submittedName>
        <fullName evidence="2">Alpha/beta fold hydrolase</fullName>
    </submittedName>
</protein>